<dbReference type="AlphaFoldDB" id="A0A841LHD2"/>
<organism evidence="10 11">
    <name type="scientific">Polymorphobacter multimanifer</name>
    <dbReference type="NCBI Taxonomy" id="1070431"/>
    <lineage>
        <taxon>Bacteria</taxon>
        <taxon>Pseudomonadati</taxon>
        <taxon>Pseudomonadota</taxon>
        <taxon>Alphaproteobacteria</taxon>
        <taxon>Sphingomonadales</taxon>
        <taxon>Sphingosinicellaceae</taxon>
        <taxon>Polymorphobacter</taxon>
    </lineage>
</organism>
<dbReference type="GO" id="GO:0090729">
    <property type="term" value="F:toxin activity"/>
    <property type="evidence" value="ECO:0007669"/>
    <property type="project" value="UniProtKB-KW"/>
</dbReference>
<name>A0A841LHD2_9SPHN</name>
<dbReference type="InterPro" id="IPR029060">
    <property type="entry name" value="PIN-like_dom_sf"/>
</dbReference>
<protein>
    <recommendedName>
        <fullName evidence="8">Ribonuclease VapC</fullName>
        <shortName evidence="8">RNase VapC</shortName>
        <ecNumber evidence="8">3.1.-.-</ecNumber>
    </recommendedName>
    <alternativeName>
        <fullName evidence="8">Toxin VapC</fullName>
    </alternativeName>
</protein>
<dbReference type="PANTHER" id="PTHR33653">
    <property type="entry name" value="RIBONUCLEASE VAPC2"/>
    <property type="match status" value="1"/>
</dbReference>
<dbReference type="GO" id="GO:0016787">
    <property type="term" value="F:hydrolase activity"/>
    <property type="evidence" value="ECO:0007669"/>
    <property type="project" value="UniProtKB-KW"/>
</dbReference>
<keyword evidence="4 8" id="KW-0479">Metal-binding</keyword>
<dbReference type="GO" id="GO:0004540">
    <property type="term" value="F:RNA nuclease activity"/>
    <property type="evidence" value="ECO:0007669"/>
    <property type="project" value="InterPro"/>
</dbReference>
<keyword evidence="3 8" id="KW-0540">Nuclease</keyword>
<keyword evidence="5 8" id="KW-0378">Hydrolase</keyword>
<feature type="binding site" evidence="8">
    <location>
        <position position="102"/>
    </location>
    <ligand>
        <name>Mg(2+)</name>
        <dbReference type="ChEBI" id="CHEBI:18420"/>
    </ligand>
</feature>
<keyword evidence="11" id="KW-1185">Reference proteome</keyword>
<evidence type="ECO:0000256" key="5">
    <source>
        <dbReference type="ARBA" id="ARBA00022801"/>
    </source>
</evidence>
<dbReference type="Gene3D" id="3.40.50.1010">
    <property type="entry name" value="5'-nuclease"/>
    <property type="match status" value="1"/>
</dbReference>
<comment type="caution">
    <text evidence="10">The sequence shown here is derived from an EMBL/GenBank/DDBJ whole genome shotgun (WGS) entry which is preliminary data.</text>
</comment>
<dbReference type="Pfam" id="PF01850">
    <property type="entry name" value="PIN"/>
    <property type="match status" value="1"/>
</dbReference>
<evidence type="ECO:0000256" key="8">
    <source>
        <dbReference type="HAMAP-Rule" id="MF_00265"/>
    </source>
</evidence>
<keyword evidence="6 8" id="KW-0460">Magnesium</keyword>
<dbReference type="Proteomes" id="UP000538147">
    <property type="component" value="Unassembled WGS sequence"/>
</dbReference>
<dbReference type="InterPro" id="IPR050556">
    <property type="entry name" value="Type_II_TA_system_RNase"/>
</dbReference>
<feature type="binding site" evidence="8">
    <location>
        <position position="5"/>
    </location>
    <ligand>
        <name>Mg(2+)</name>
        <dbReference type="ChEBI" id="CHEBI:18420"/>
    </ligand>
</feature>
<dbReference type="EC" id="3.1.-.-" evidence="8"/>
<evidence type="ECO:0000256" key="4">
    <source>
        <dbReference type="ARBA" id="ARBA00022723"/>
    </source>
</evidence>
<keyword evidence="8" id="KW-0800">Toxin</keyword>
<sequence length="137" mass="15156">MILVDTNVWSELTKPHGDPAVLAWLEAHDDDLALSTLVLAEIHYGIALATSAPKRHTLSAWLAGLEARYWGQTLSFGRASASHYGQIAARPEVKARQPQIIDMQIAAQAQEHRIPLATRNARDFDWIGIPLIDPWTG</sequence>
<comment type="similarity">
    <text evidence="7 8">Belongs to the PINc/VapC protein family.</text>
</comment>
<keyword evidence="2 8" id="KW-1277">Toxin-antitoxin system</keyword>
<gene>
    <name evidence="8" type="primary">vapC</name>
    <name evidence="10" type="ORF">FHS79_002563</name>
</gene>
<comment type="cofactor">
    <cofactor evidence="1 8">
        <name>Mg(2+)</name>
        <dbReference type="ChEBI" id="CHEBI:18420"/>
    </cofactor>
</comment>
<evidence type="ECO:0000256" key="6">
    <source>
        <dbReference type="ARBA" id="ARBA00022842"/>
    </source>
</evidence>
<dbReference type="SUPFAM" id="SSF88723">
    <property type="entry name" value="PIN domain-like"/>
    <property type="match status" value="1"/>
</dbReference>
<dbReference type="InterPro" id="IPR002716">
    <property type="entry name" value="PIN_dom"/>
</dbReference>
<comment type="function">
    <text evidence="8">Toxic component of a toxin-antitoxin (TA) system. An RNase.</text>
</comment>
<dbReference type="GO" id="GO:0000287">
    <property type="term" value="F:magnesium ion binding"/>
    <property type="evidence" value="ECO:0007669"/>
    <property type="project" value="UniProtKB-UniRule"/>
</dbReference>
<evidence type="ECO:0000256" key="1">
    <source>
        <dbReference type="ARBA" id="ARBA00001946"/>
    </source>
</evidence>
<evidence type="ECO:0000256" key="3">
    <source>
        <dbReference type="ARBA" id="ARBA00022722"/>
    </source>
</evidence>
<reference evidence="10 11" key="1">
    <citation type="submission" date="2020-08" db="EMBL/GenBank/DDBJ databases">
        <title>Genomic Encyclopedia of Type Strains, Phase IV (KMG-IV): sequencing the most valuable type-strain genomes for metagenomic binning, comparative biology and taxonomic classification.</title>
        <authorList>
            <person name="Goeker M."/>
        </authorList>
    </citation>
    <scope>NUCLEOTIDE SEQUENCE [LARGE SCALE GENOMIC DNA]</scope>
    <source>
        <strain evidence="10 11">DSM 102189</strain>
    </source>
</reference>
<dbReference type="InterPro" id="IPR022907">
    <property type="entry name" value="VapC_family"/>
</dbReference>
<proteinExistence type="inferred from homology"/>
<evidence type="ECO:0000259" key="9">
    <source>
        <dbReference type="Pfam" id="PF01850"/>
    </source>
</evidence>
<evidence type="ECO:0000313" key="11">
    <source>
        <dbReference type="Proteomes" id="UP000538147"/>
    </source>
</evidence>
<accession>A0A841LHD2</accession>
<dbReference type="PANTHER" id="PTHR33653:SF1">
    <property type="entry name" value="RIBONUCLEASE VAPC2"/>
    <property type="match status" value="1"/>
</dbReference>
<evidence type="ECO:0000256" key="7">
    <source>
        <dbReference type="ARBA" id="ARBA00038093"/>
    </source>
</evidence>
<dbReference type="EMBL" id="JACIIV010000018">
    <property type="protein sequence ID" value="MBB6228378.1"/>
    <property type="molecule type" value="Genomic_DNA"/>
</dbReference>
<dbReference type="RefSeq" id="WP_184200600.1">
    <property type="nucleotide sequence ID" value="NZ_BMOX01000022.1"/>
</dbReference>
<feature type="domain" description="PIN" evidence="9">
    <location>
        <begin position="2"/>
        <end position="124"/>
    </location>
</feature>
<dbReference type="HAMAP" id="MF_00265">
    <property type="entry name" value="VapC_Nob1"/>
    <property type="match status" value="1"/>
</dbReference>
<evidence type="ECO:0000313" key="10">
    <source>
        <dbReference type="EMBL" id="MBB6228378.1"/>
    </source>
</evidence>
<evidence type="ECO:0000256" key="2">
    <source>
        <dbReference type="ARBA" id="ARBA00022649"/>
    </source>
</evidence>